<keyword evidence="7" id="KW-1185">Reference proteome</keyword>
<evidence type="ECO:0000256" key="2">
    <source>
        <dbReference type="ARBA" id="ARBA00022737"/>
    </source>
</evidence>
<dbReference type="SMART" id="SM00155">
    <property type="entry name" value="PLDc"/>
    <property type="match status" value="2"/>
</dbReference>
<comment type="caution">
    <text evidence="6">The sequence shown here is derived from an EMBL/GenBank/DDBJ whole genome shotgun (WGS) entry which is preliminary data.</text>
</comment>
<dbReference type="SUPFAM" id="SSF56024">
    <property type="entry name" value="Phospholipase D/nuclease"/>
    <property type="match status" value="2"/>
</dbReference>
<dbReference type="GO" id="GO:0004630">
    <property type="term" value="F:phospholipase D activity"/>
    <property type="evidence" value="ECO:0007669"/>
    <property type="project" value="UniProtKB-EC"/>
</dbReference>
<dbReference type="InterPro" id="IPR025202">
    <property type="entry name" value="PLD-like_dom"/>
</dbReference>
<dbReference type="AlphaFoldDB" id="A0A839DYA8"/>
<gene>
    <name evidence="6" type="ORF">FHX42_001540</name>
</gene>
<feature type="domain" description="PLD phosphodiesterase" evidence="5">
    <location>
        <begin position="384"/>
        <end position="411"/>
    </location>
</feature>
<evidence type="ECO:0000256" key="1">
    <source>
        <dbReference type="ARBA" id="ARBA00000798"/>
    </source>
</evidence>
<dbReference type="EMBL" id="JACGWZ010000001">
    <property type="protein sequence ID" value="MBA8824211.1"/>
    <property type="molecule type" value="Genomic_DNA"/>
</dbReference>
<sequence>MDSVPEGGAARKWLLTAAERGNPATEIDRREPDDAAWSVNNQVRILVDGQEYFHRLLSELADTTAGDQVYLSAFIGDPTQRLQAAGPSIGAECARALDAGVIVRGLFWCQYLDVRKDFVPQNRSFVDLLYRLGGFAVLDQRIRAFGAHHQKFVVIRRPGRPDSDVALIGGIDPCPSRRDDSHHHGDPQVLPSIARVYGSRPAWHDAHLAVRGPAVAAVEHCFRERWHDTTSSRRQPFHGLREKFRTNKRGRIALPNQLPAPPRCGSHAVQLLRTYPSKIPRYPFAPRGEVSIARGYVKALRNARRFIYVEDQFLWSPMVAEVFAEALRREPALRMVAVLPSRPDKAGKVHVATSDVAHRKALDLLHAAGGDRLDVYELENTEGLPIYVHSKVCVVDDVWSTVGSANLNRRSWTYDSELTAAVVDESCPDGSRSHGFAQDLRLRLLREHLGRDADDVEDLVDPEQAAAVLRRSATALDEWHASGRTSTRPPGHLRFHPRPRVSKLTRAWAGPLGRVVIDPDGQPPWRRGRERW</sequence>
<dbReference type="InterPro" id="IPR015679">
    <property type="entry name" value="PLipase_D_fam"/>
</dbReference>
<protein>
    <submittedName>
        <fullName evidence="6">Phosphatidylserine/phosphatidylglycerophosphate/ cardiolipin synthase-like enzyme</fullName>
    </submittedName>
</protein>
<proteinExistence type="predicted"/>
<organism evidence="6 7">
    <name type="scientific">Halosaccharopolyspora lacisalsi</name>
    <dbReference type="NCBI Taxonomy" id="1000566"/>
    <lineage>
        <taxon>Bacteria</taxon>
        <taxon>Bacillati</taxon>
        <taxon>Actinomycetota</taxon>
        <taxon>Actinomycetes</taxon>
        <taxon>Pseudonocardiales</taxon>
        <taxon>Pseudonocardiaceae</taxon>
        <taxon>Halosaccharopolyspora</taxon>
    </lineage>
</organism>
<keyword evidence="4" id="KW-0443">Lipid metabolism</keyword>
<evidence type="ECO:0000256" key="3">
    <source>
        <dbReference type="ARBA" id="ARBA00022801"/>
    </source>
</evidence>
<evidence type="ECO:0000313" key="7">
    <source>
        <dbReference type="Proteomes" id="UP000569329"/>
    </source>
</evidence>
<reference evidence="6 7" key="1">
    <citation type="submission" date="2020-07" db="EMBL/GenBank/DDBJ databases">
        <title>Sequencing the genomes of 1000 actinobacteria strains.</title>
        <authorList>
            <person name="Klenk H.-P."/>
        </authorList>
    </citation>
    <scope>NUCLEOTIDE SEQUENCE [LARGE SCALE GENOMIC DNA]</scope>
    <source>
        <strain evidence="6 7">DSM 45975</strain>
    </source>
</reference>
<dbReference type="PANTHER" id="PTHR18896">
    <property type="entry name" value="PHOSPHOLIPASE D"/>
    <property type="match status" value="1"/>
</dbReference>
<keyword evidence="2" id="KW-0677">Repeat</keyword>
<dbReference type="PROSITE" id="PS50035">
    <property type="entry name" value="PLD"/>
    <property type="match status" value="1"/>
</dbReference>
<dbReference type="Gene3D" id="3.30.870.10">
    <property type="entry name" value="Endonuclease Chain A"/>
    <property type="match status" value="2"/>
</dbReference>
<accession>A0A839DYA8</accession>
<dbReference type="Proteomes" id="UP000569329">
    <property type="component" value="Unassembled WGS sequence"/>
</dbReference>
<keyword evidence="3" id="KW-0378">Hydrolase</keyword>
<dbReference type="InterPro" id="IPR001736">
    <property type="entry name" value="PLipase_D/transphosphatidylase"/>
</dbReference>
<name>A0A839DYA8_9PSEU</name>
<dbReference type="GO" id="GO:0009395">
    <property type="term" value="P:phospholipid catabolic process"/>
    <property type="evidence" value="ECO:0007669"/>
    <property type="project" value="TreeGrafter"/>
</dbReference>
<dbReference type="PANTHER" id="PTHR18896:SF76">
    <property type="entry name" value="PHOSPHOLIPASE"/>
    <property type="match status" value="1"/>
</dbReference>
<comment type="catalytic activity">
    <reaction evidence="1">
        <text>a 1,2-diacyl-sn-glycero-3-phosphocholine + H2O = a 1,2-diacyl-sn-glycero-3-phosphate + choline + H(+)</text>
        <dbReference type="Rhea" id="RHEA:14445"/>
        <dbReference type="ChEBI" id="CHEBI:15354"/>
        <dbReference type="ChEBI" id="CHEBI:15377"/>
        <dbReference type="ChEBI" id="CHEBI:15378"/>
        <dbReference type="ChEBI" id="CHEBI:57643"/>
        <dbReference type="ChEBI" id="CHEBI:58608"/>
        <dbReference type="EC" id="3.1.4.4"/>
    </reaction>
</comment>
<evidence type="ECO:0000313" key="6">
    <source>
        <dbReference type="EMBL" id="MBA8824211.1"/>
    </source>
</evidence>
<dbReference type="CDD" id="cd09105">
    <property type="entry name" value="PLDc_vPLD1_2_like_2"/>
    <property type="match status" value="1"/>
</dbReference>
<evidence type="ECO:0000259" key="5">
    <source>
        <dbReference type="PROSITE" id="PS50035"/>
    </source>
</evidence>
<evidence type="ECO:0000256" key="4">
    <source>
        <dbReference type="ARBA" id="ARBA00023098"/>
    </source>
</evidence>
<dbReference type="Pfam" id="PF13091">
    <property type="entry name" value="PLDc_2"/>
    <property type="match status" value="1"/>
</dbReference>